<feature type="signal peptide" evidence="1">
    <location>
        <begin position="1"/>
        <end position="23"/>
    </location>
</feature>
<dbReference type="InterPro" id="IPR026341">
    <property type="entry name" value="T9SS_type_B"/>
</dbReference>
<keyword evidence="4" id="KW-1185">Reference proteome</keyword>
<reference evidence="3 4" key="1">
    <citation type="journal article" date="2018" name="Int. J. Syst. Evol. Microbiol.">
        <title>Adhaeribacter swui sp. nov., isolated from wet mud.</title>
        <authorList>
            <person name="Kim D.U."/>
            <person name="Kim K.W."/>
            <person name="Kang M.S."/>
            <person name="Kim J.Y."/>
            <person name="Jang J.H."/>
            <person name="Kim M.K."/>
        </authorList>
    </citation>
    <scope>NUCLEOTIDE SEQUENCE [LARGE SCALE GENOMIC DNA]</scope>
    <source>
        <strain evidence="3 4">KCTC 52873</strain>
    </source>
</reference>
<dbReference type="Pfam" id="PF18911">
    <property type="entry name" value="PKD_4"/>
    <property type="match status" value="1"/>
</dbReference>
<dbReference type="InterPro" id="IPR000601">
    <property type="entry name" value="PKD_dom"/>
</dbReference>
<dbReference type="InterPro" id="IPR044023">
    <property type="entry name" value="Ig_7"/>
</dbReference>
<dbReference type="Pfam" id="PF19081">
    <property type="entry name" value="Ig_7"/>
    <property type="match status" value="2"/>
</dbReference>
<evidence type="ECO:0000256" key="1">
    <source>
        <dbReference type="SAM" id="SignalP"/>
    </source>
</evidence>
<sequence>MQQPIRYLYLFLVFVLFSVSSYAQCPANITPSGTAYICNGSPVLLTANEGLVNPDLRYQWFRNGTLIPGATNQTFNATTVGTYAVEVNSRSTPPACPSNTTNPGTTVEIGPNLVRPDFTFSPTGVQCSGDAITFQIVGPNNSDYEYLWDFGDGTVGRGYQVEHAFTYFGTNTKTFNVSVVTAFQGCRSQTSAPQTITIEGGPNFTPTMVTDSANFEVCIPKDSSISVRAKLFNNITADAASAAGITGYLVRWTPDGDPINYDPTLFNPDAFIRNDIPFDTIGTYPISITAVGPTCNTTITLLYQVSQDPTAGFSVSPPDGKKRLDPNQCVPVIVTPVDSARGGNLTYKWSVLNNQGQPAGGVTYINNTTDTSVSPVFQFNMMGRFQIQQIVTNQCGSDTTSQSVLIAYPEVQLNADGPFCGPTTVKFSDQNVFYDTNLGTEVPGSFRWVITGTSGATFVNGTSANSKYPEIRFPNVGEYKVSVSFANECGNSADVAQQGAGEVTITVNEIPRAPVIAVTGVAICSDESTTITPTGPAGNTFLFYTGATGGTPIDTTTSFNTGPLTASTTFYVTTLSPNGCESVGARTPFAVTVFPAIANNTITQDQEVCQGSAPALLSGTQPTGGDNSTGYRYTWQFSQEGPNGTYNIAPGVNNGRDYTPPVLQANTWFRRLVASASCANDTSNVIAITVTPRVAGGTITGEQQVCANEPVLPLTGSPLTSGTIQWRSSTVSATAGFTPATNINNEENYEPGILSQTTWFRRYVISGGCIDSSNVVQVTVTQPVTNNTILNDQSLCGGTRPAPLTGSTPQGGTQPLRFIWESSTSGPNDGFAPAAGTNNTANYNPAAITVTTWFRRGVLSGGCDPNYSNTVQISVFPGITANTISGPETAVCENTVPQTINGSAPSGGNGTYTYLWESSITSATAAFAPAAGTNNTQNYTPPVLNRTTWFRRTVISDNCSSVSEVVRIDVNKLPTAPIVEAASVSTCLDSTATLVATGPGGTYQWFETATGGNILFEGATFVTSPLRQTTTFYVQAVNQNQCVSPTRTAVTVNVSSFTVDAGRDTTIIEGNTMELVARGGVRWQWEPAAGLNDPTVQRPVARPTKTTTYKVTAYSEEGCAATDEVTITVIPRVIIVNTFSPNRDGINETWEIQRIENYPQATVEIFNRYGTKVFTSAPGYPKPWDGTYNGKDLPLATYYYIIRLDNNSKPISGNVTLIR</sequence>
<gene>
    <name evidence="3" type="ORF">HUW51_16040</name>
</gene>
<keyword evidence="1" id="KW-0732">Signal</keyword>
<evidence type="ECO:0000313" key="4">
    <source>
        <dbReference type="Proteomes" id="UP000515237"/>
    </source>
</evidence>
<name>A0A7G7GAH3_9BACT</name>
<dbReference type="PROSITE" id="PS50093">
    <property type="entry name" value="PKD"/>
    <property type="match status" value="1"/>
</dbReference>
<dbReference type="SUPFAM" id="SSF49299">
    <property type="entry name" value="PKD domain"/>
    <property type="match status" value="2"/>
</dbReference>
<dbReference type="RefSeq" id="WP_185270638.1">
    <property type="nucleotide sequence ID" value="NZ_CP055156.1"/>
</dbReference>
<evidence type="ECO:0000313" key="3">
    <source>
        <dbReference type="EMBL" id="QNF34157.1"/>
    </source>
</evidence>
<dbReference type="Pfam" id="PF13585">
    <property type="entry name" value="CHU_C"/>
    <property type="match status" value="1"/>
</dbReference>
<dbReference type="InterPro" id="IPR013783">
    <property type="entry name" value="Ig-like_fold"/>
</dbReference>
<accession>A0A7G7GAH3</accession>
<dbReference type="NCBIfam" id="TIGR04131">
    <property type="entry name" value="Bac_Flav_CTERM"/>
    <property type="match status" value="1"/>
</dbReference>
<dbReference type="EMBL" id="CP055156">
    <property type="protein sequence ID" value="QNF34157.1"/>
    <property type="molecule type" value="Genomic_DNA"/>
</dbReference>
<dbReference type="KEGG" id="aswu:HUW51_16040"/>
<feature type="domain" description="PKD" evidence="2">
    <location>
        <begin position="132"/>
        <end position="178"/>
    </location>
</feature>
<dbReference type="InterPro" id="IPR022409">
    <property type="entry name" value="PKD/Chitinase_dom"/>
</dbReference>
<feature type="chain" id="PRO_5028897961" evidence="1">
    <location>
        <begin position="24"/>
        <end position="1219"/>
    </location>
</feature>
<dbReference type="AlphaFoldDB" id="A0A7G7GAH3"/>
<dbReference type="Proteomes" id="UP000515237">
    <property type="component" value="Chromosome"/>
</dbReference>
<proteinExistence type="predicted"/>
<dbReference type="Gene3D" id="2.60.40.10">
    <property type="entry name" value="Immunoglobulins"/>
    <property type="match status" value="4"/>
</dbReference>
<organism evidence="3 4">
    <name type="scientific">Adhaeribacter swui</name>
    <dbReference type="NCBI Taxonomy" id="2086471"/>
    <lineage>
        <taxon>Bacteria</taxon>
        <taxon>Pseudomonadati</taxon>
        <taxon>Bacteroidota</taxon>
        <taxon>Cytophagia</taxon>
        <taxon>Cytophagales</taxon>
        <taxon>Hymenobacteraceae</taxon>
        <taxon>Adhaeribacter</taxon>
    </lineage>
</organism>
<protein>
    <submittedName>
        <fullName evidence="3">Gliding motility-associated C-terminal domain-containing protein</fullName>
    </submittedName>
</protein>
<evidence type="ECO:0000259" key="2">
    <source>
        <dbReference type="PROSITE" id="PS50093"/>
    </source>
</evidence>
<dbReference type="InterPro" id="IPR035986">
    <property type="entry name" value="PKD_dom_sf"/>
</dbReference>
<dbReference type="SMART" id="SM00089">
    <property type="entry name" value="PKD"/>
    <property type="match status" value="1"/>
</dbReference>